<keyword evidence="7" id="KW-0297">G-protein coupled receptor</keyword>
<protein>
    <submittedName>
        <fullName evidence="16">G_PROTEIN_RECEP_F3_4 domain-containing protein</fullName>
    </submittedName>
</protein>
<feature type="domain" description="G-protein coupled receptors family 3 profile" evidence="14">
    <location>
        <begin position="614"/>
        <end position="878"/>
    </location>
</feature>
<keyword evidence="3" id="KW-1003">Cell membrane</keyword>
<dbReference type="SUPFAM" id="SSF53822">
    <property type="entry name" value="Periplasmic binding protein-like I"/>
    <property type="match status" value="1"/>
</dbReference>
<evidence type="ECO:0000256" key="11">
    <source>
        <dbReference type="ARBA" id="ARBA00023224"/>
    </source>
</evidence>
<comment type="subcellular location">
    <subcellularLocation>
        <location evidence="1">Cell membrane</location>
        <topology evidence="1">Multi-pass membrane protein</topology>
    </subcellularLocation>
</comment>
<feature type="compositionally biased region" description="Polar residues" evidence="12">
    <location>
        <begin position="967"/>
        <end position="980"/>
    </location>
</feature>
<dbReference type="InterPro" id="IPR050726">
    <property type="entry name" value="mGluR"/>
</dbReference>
<evidence type="ECO:0000256" key="8">
    <source>
        <dbReference type="ARBA" id="ARBA00023136"/>
    </source>
</evidence>
<dbReference type="CDD" id="cd15934">
    <property type="entry name" value="7tmC_mGluRs_group2_3"/>
    <property type="match status" value="1"/>
</dbReference>
<dbReference type="CDD" id="cd06362">
    <property type="entry name" value="PBP1_mGluR"/>
    <property type="match status" value="1"/>
</dbReference>
<dbReference type="PROSITE" id="PS50259">
    <property type="entry name" value="G_PROTEIN_RECEP_F3_4"/>
    <property type="match status" value="1"/>
</dbReference>
<dbReference type="InterPro" id="IPR000337">
    <property type="entry name" value="GPCR_3"/>
</dbReference>
<keyword evidence="11" id="KW-0807">Transducer</keyword>
<comment type="similarity">
    <text evidence="2">Belongs to the G-protein coupled receptor 3 family.</text>
</comment>
<feature type="transmembrane region" description="Helical" evidence="13">
    <location>
        <begin position="652"/>
        <end position="672"/>
    </location>
</feature>
<evidence type="ECO:0000256" key="3">
    <source>
        <dbReference type="ARBA" id="ARBA00022475"/>
    </source>
</evidence>
<dbReference type="Proteomes" id="UP000095280">
    <property type="component" value="Unplaced"/>
</dbReference>
<dbReference type="PROSITE" id="PS00981">
    <property type="entry name" value="G_PROTEIN_RECEP_F3_3"/>
    <property type="match status" value="1"/>
</dbReference>
<keyword evidence="6 13" id="KW-1133">Transmembrane helix</keyword>
<evidence type="ECO:0000256" key="10">
    <source>
        <dbReference type="ARBA" id="ARBA00023180"/>
    </source>
</evidence>
<organism evidence="15 16">
    <name type="scientific">Macrostomum lignano</name>
    <dbReference type="NCBI Taxonomy" id="282301"/>
    <lineage>
        <taxon>Eukaryota</taxon>
        <taxon>Metazoa</taxon>
        <taxon>Spiralia</taxon>
        <taxon>Lophotrochozoa</taxon>
        <taxon>Platyhelminthes</taxon>
        <taxon>Rhabditophora</taxon>
        <taxon>Macrostomorpha</taxon>
        <taxon>Macrostomida</taxon>
        <taxon>Macrostomidae</taxon>
        <taxon>Macrostomum</taxon>
    </lineage>
</organism>
<dbReference type="PROSITE" id="PS00979">
    <property type="entry name" value="G_PROTEIN_RECEP_F3_1"/>
    <property type="match status" value="1"/>
</dbReference>
<evidence type="ECO:0000256" key="9">
    <source>
        <dbReference type="ARBA" id="ARBA00023170"/>
    </source>
</evidence>
<dbReference type="GO" id="GO:0004930">
    <property type="term" value="F:G protein-coupled receptor activity"/>
    <property type="evidence" value="ECO:0007669"/>
    <property type="project" value="UniProtKB-KW"/>
</dbReference>
<dbReference type="FunFam" id="2.10.50.30:FF:000004">
    <property type="entry name" value="Taste receptor type 1 member 3-like protein"/>
    <property type="match status" value="1"/>
</dbReference>
<name>A0A1I8GIB4_9PLAT</name>
<dbReference type="PRINTS" id="PR00248">
    <property type="entry name" value="GPCRMGR"/>
</dbReference>
<dbReference type="InterPro" id="IPR000162">
    <property type="entry name" value="GPCR_3_mtglu_rcpt"/>
</dbReference>
<evidence type="ECO:0000256" key="2">
    <source>
        <dbReference type="ARBA" id="ARBA00007242"/>
    </source>
</evidence>
<dbReference type="PANTHER" id="PTHR24060">
    <property type="entry name" value="METABOTROPIC GLUTAMATE RECEPTOR"/>
    <property type="match status" value="1"/>
</dbReference>
<keyword evidence="9" id="KW-0675">Receptor</keyword>
<feature type="transmembrane region" description="Helical" evidence="13">
    <location>
        <begin position="684"/>
        <end position="705"/>
    </location>
</feature>
<feature type="transmembrane region" description="Helical" evidence="13">
    <location>
        <begin position="832"/>
        <end position="855"/>
    </location>
</feature>
<dbReference type="InterPro" id="IPR028082">
    <property type="entry name" value="Peripla_BP_I"/>
</dbReference>
<dbReference type="GO" id="GO:0005886">
    <property type="term" value="C:plasma membrane"/>
    <property type="evidence" value="ECO:0007669"/>
    <property type="project" value="UniProtKB-SubCell"/>
</dbReference>
<feature type="compositionally biased region" description="Polar residues" evidence="12">
    <location>
        <begin position="885"/>
        <end position="904"/>
    </location>
</feature>
<keyword evidence="5" id="KW-0732">Signal</keyword>
<evidence type="ECO:0000313" key="15">
    <source>
        <dbReference type="Proteomes" id="UP000095280"/>
    </source>
</evidence>
<reference evidence="16" key="1">
    <citation type="submission" date="2016-11" db="UniProtKB">
        <authorList>
            <consortium name="WormBaseParasite"/>
        </authorList>
    </citation>
    <scope>IDENTIFICATION</scope>
</reference>
<feature type="region of interest" description="Disordered" evidence="12">
    <location>
        <begin position="941"/>
        <end position="980"/>
    </location>
</feature>
<dbReference type="AlphaFoldDB" id="A0A1I8GIB4"/>
<dbReference type="InterPro" id="IPR011500">
    <property type="entry name" value="GPCR_3_9-Cys_dom"/>
</dbReference>
<dbReference type="Pfam" id="PF01094">
    <property type="entry name" value="ANF_receptor"/>
    <property type="match status" value="1"/>
</dbReference>
<dbReference type="WBParaSite" id="maker-uti_cns_0002125-snap-gene-0.5-mRNA-1">
    <property type="protein sequence ID" value="maker-uti_cns_0002125-snap-gene-0.5-mRNA-1"/>
    <property type="gene ID" value="maker-uti_cns_0002125-snap-gene-0.5"/>
</dbReference>
<evidence type="ECO:0000256" key="7">
    <source>
        <dbReference type="ARBA" id="ARBA00023040"/>
    </source>
</evidence>
<keyword evidence="15" id="KW-1185">Reference proteome</keyword>
<dbReference type="InterPro" id="IPR038550">
    <property type="entry name" value="GPCR_3_9-Cys_sf"/>
</dbReference>
<keyword evidence="10" id="KW-0325">Glycoprotein</keyword>
<evidence type="ECO:0000256" key="4">
    <source>
        <dbReference type="ARBA" id="ARBA00022692"/>
    </source>
</evidence>
<dbReference type="Gene3D" id="2.10.50.30">
    <property type="entry name" value="GPCR, family 3, nine cysteines domain"/>
    <property type="match status" value="1"/>
</dbReference>
<dbReference type="InterPro" id="IPR017978">
    <property type="entry name" value="GPCR_3_C"/>
</dbReference>
<feature type="transmembrane region" description="Helical" evidence="13">
    <location>
        <begin position="726"/>
        <end position="747"/>
    </location>
</feature>
<evidence type="ECO:0000256" key="1">
    <source>
        <dbReference type="ARBA" id="ARBA00004651"/>
    </source>
</evidence>
<evidence type="ECO:0000256" key="12">
    <source>
        <dbReference type="SAM" id="MobiDB-lite"/>
    </source>
</evidence>
<feature type="transmembrane region" description="Helical" evidence="13">
    <location>
        <begin position="613"/>
        <end position="640"/>
    </location>
</feature>
<dbReference type="Gene3D" id="3.40.50.2300">
    <property type="match status" value="2"/>
</dbReference>
<keyword evidence="8 13" id="KW-0472">Membrane</keyword>
<sequence length="980" mass="108359">QQPVPPESIRRSVSVDGDIILGGLFPIHSSAETSSGESRCGRMESHRGIQRMEAMIFTLQEVNLNSSLLRYGRHKIQLGGLLFDTCSKDTTALERALEFVKSSLNQEVVGTSYSCLYGNGTILPAVRYSAIVGPAASASTGRAIAKPIRGVVGGAYTQVSVQVANLLRLFAIPQISYASTSSVLGDKTRFEFFARTLPSDVEQARALADIVVHFNWTFVSTVFSKGDYGEGGIQSFESELDKLGVCVAERLLINLEPTKAELDVIVDRLREQQTRARVVVMFTREDHTELFLDAVRRANLSSGFVWLSADGWGKSSLPVKNNTAVANGALTLEIASSEVPGFTSYFTGLRPRGPRAVDNNASFSNHFFDEFWQQKFNCRFVVDPTKNDTVACRDNMRIDAAKFRQEHKVQFVYDAVYAFAHGLEQAKRLVCTEQPPDADTKASGLFDQCVANLSSFPGKELYNLLISPENFFVNSARRKVQFTKNGDGVGAYRIYNYRRNRETGHFDYQEVGEWSNSTGLSWRPDRQIFWSGSLLDVPRSRCSEECEPGQRRMYGRTGAGKDRCCWSCTECAAHQRVADTRDACEDCGELEGPDWNKTRCLRLQVQHMQWGSWYSAVAMALSSIGIICTLLVVGTFLRYNDTPIVKASGRELSYLLLSGCLLCYLMTFLLLMKPSTVACCIQRVGIGLGFSVMYASLLIKTNRIARIFEAASSSARRPQFISPRSQLCIGACLVGVQLGCSALWLMLSPPGTRIQQPSRLEAILRCSIEEKSFLVSLLYNMILIVVCTYYAVRTRSIPENFNESKFIGFTMYTTCIIWLAFLPLYFGTQSSFEVQICTLCVSISLSASVALACLFTPKLYVIYFHPEKNVRRLTLNSGHHRKHASSSGSCGNHKSGSLDSSSTNRLPPQLYRCADKLTSWETTASVSSPVAAATKAAAAAADTADSVRRAEDDDSSSACDSIEMRNLQHSSGGNLADHQQ</sequence>
<feature type="transmembrane region" description="Helical" evidence="13">
    <location>
        <begin position="804"/>
        <end position="826"/>
    </location>
</feature>
<evidence type="ECO:0000256" key="5">
    <source>
        <dbReference type="ARBA" id="ARBA00022729"/>
    </source>
</evidence>
<evidence type="ECO:0000256" key="6">
    <source>
        <dbReference type="ARBA" id="ARBA00022989"/>
    </source>
</evidence>
<accession>A0A1I8GIB4</accession>
<dbReference type="InterPro" id="IPR001828">
    <property type="entry name" value="ANF_lig-bd_rcpt"/>
</dbReference>
<dbReference type="Pfam" id="PF00003">
    <property type="entry name" value="7tm_3"/>
    <property type="match status" value="1"/>
</dbReference>
<dbReference type="FunFam" id="3.40.50.2300:FF:000145">
    <property type="entry name" value="Glutamate receptor, metabotropic"/>
    <property type="match status" value="1"/>
</dbReference>
<keyword evidence="4 13" id="KW-0812">Transmembrane</keyword>
<evidence type="ECO:0000256" key="13">
    <source>
        <dbReference type="SAM" id="Phobius"/>
    </source>
</evidence>
<feature type="region of interest" description="Disordered" evidence="12">
    <location>
        <begin position="876"/>
        <end position="904"/>
    </location>
</feature>
<evidence type="ECO:0000313" key="16">
    <source>
        <dbReference type="WBParaSite" id="maker-uti_cns_0002125-snap-gene-0.5-mRNA-1"/>
    </source>
</evidence>
<proteinExistence type="inferred from homology"/>
<dbReference type="InterPro" id="IPR017979">
    <property type="entry name" value="GPCR_3_CS"/>
</dbReference>
<dbReference type="Pfam" id="PF07562">
    <property type="entry name" value="NCD3G"/>
    <property type="match status" value="1"/>
</dbReference>
<feature type="transmembrane region" description="Helical" evidence="13">
    <location>
        <begin position="773"/>
        <end position="792"/>
    </location>
</feature>
<dbReference type="PRINTS" id="PR00593">
    <property type="entry name" value="MTABOTROPICR"/>
</dbReference>
<evidence type="ECO:0000259" key="14">
    <source>
        <dbReference type="PROSITE" id="PS50259"/>
    </source>
</evidence>